<dbReference type="SUPFAM" id="SSF56219">
    <property type="entry name" value="DNase I-like"/>
    <property type="match status" value="1"/>
</dbReference>
<feature type="region of interest" description="Disordered" evidence="1">
    <location>
        <begin position="1"/>
        <end position="31"/>
    </location>
</feature>
<sequence length="117" mass="12985">MSKKTVVATDANGRTSSRVPTDTHLTRISQDKETNARGLRILQLCDEMNLAIVNGTELESPHRGSYTSHQHNGKAVVDYILVSQALCMLIKNLSIEVRPVSKKDQWSDHSKLSLVIS</sequence>
<accession>A0A9W9A4U9</accession>
<evidence type="ECO:0000313" key="3">
    <source>
        <dbReference type="Proteomes" id="UP001150238"/>
    </source>
</evidence>
<protein>
    <recommendedName>
        <fullName evidence="4">Endonuclease/exonuclease/phosphatase domain-containing protein</fullName>
    </recommendedName>
</protein>
<dbReference type="InterPro" id="IPR036691">
    <property type="entry name" value="Endo/exonu/phosph_ase_sf"/>
</dbReference>
<dbReference type="EMBL" id="JANVFS010000025">
    <property type="protein sequence ID" value="KAJ4473434.1"/>
    <property type="molecule type" value="Genomic_DNA"/>
</dbReference>
<name>A0A9W9A4U9_9AGAR</name>
<evidence type="ECO:0000256" key="1">
    <source>
        <dbReference type="SAM" id="MobiDB-lite"/>
    </source>
</evidence>
<reference evidence="2" key="2">
    <citation type="journal article" date="2023" name="Proc. Natl. Acad. Sci. U.S.A.">
        <title>A global phylogenomic analysis of the shiitake genus Lentinula.</title>
        <authorList>
            <person name="Sierra-Patev S."/>
            <person name="Min B."/>
            <person name="Naranjo-Ortiz M."/>
            <person name="Looney B."/>
            <person name="Konkel Z."/>
            <person name="Slot J.C."/>
            <person name="Sakamoto Y."/>
            <person name="Steenwyk J.L."/>
            <person name="Rokas A."/>
            <person name="Carro J."/>
            <person name="Camarero S."/>
            <person name="Ferreira P."/>
            <person name="Molpeceres G."/>
            <person name="Ruiz-Duenas F.J."/>
            <person name="Serrano A."/>
            <person name="Henrissat B."/>
            <person name="Drula E."/>
            <person name="Hughes K.W."/>
            <person name="Mata J.L."/>
            <person name="Ishikawa N.K."/>
            <person name="Vargas-Isla R."/>
            <person name="Ushijima S."/>
            <person name="Smith C.A."/>
            <person name="Donoghue J."/>
            <person name="Ahrendt S."/>
            <person name="Andreopoulos W."/>
            <person name="He G."/>
            <person name="LaButti K."/>
            <person name="Lipzen A."/>
            <person name="Ng V."/>
            <person name="Riley R."/>
            <person name="Sandor L."/>
            <person name="Barry K."/>
            <person name="Martinez A.T."/>
            <person name="Xiao Y."/>
            <person name="Gibbons J.G."/>
            <person name="Terashima K."/>
            <person name="Grigoriev I.V."/>
            <person name="Hibbett D."/>
        </authorList>
    </citation>
    <scope>NUCLEOTIDE SEQUENCE</scope>
    <source>
        <strain evidence="2">Sp2 HRB7682 ss15</strain>
    </source>
</reference>
<reference evidence="2" key="1">
    <citation type="submission" date="2022-08" db="EMBL/GenBank/DDBJ databases">
        <authorList>
            <consortium name="DOE Joint Genome Institute"/>
            <person name="Min B."/>
            <person name="Riley R."/>
            <person name="Sierra-Patev S."/>
            <person name="Naranjo-Ortiz M."/>
            <person name="Looney B."/>
            <person name="Konkel Z."/>
            <person name="Slot J.C."/>
            <person name="Sakamoto Y."/>
            <person name="Steenwyk J.L."/>
            <person name="Rokas A."/>
            <person name="Carro J."/>
            <person name="Camarero S."/>
            <person name="Ferreira P."/>
            <person name="Molpeceres G."/>
            <person name="Ruiz-Duenas F.J."/>
            <person name="Serrano A."/>
            <person name="Henrissat B."/>
            <person name="Drula E."/>
            <person name="Hughes K.W."/>
            <person name="Mata J.L."/>
            <person name="Ishikawa N.K."/>
            <person name="Vargas-Isla R."/>
            <person name="Ushijima S."/>
            <person name="Smith C.A."/>
            <person name="Ahrendt S."/>
            <person name="Andreopoulos W."/>
            <person name="He G."/>
            <person name="Labutti K."/>
            <person name="Lipzen A."/>
            <person name="Ng V."/>
            <person name="Sandor L."/>
            <person name="Barry K."/>
            <person name="Martinez A.T."/>
            <person name="Xiao Y."/>
            <person name="Gibbons J.G."/>
            <person name="Terashima K."/>
            <person name="Hibbett D.S."/>
            <person name="Grigoriev I.V."/>
        </authorList>
    </citation>
    <scope>NUCLEOTIDE SEQUENCE</scope>
    <source>
        <strain evidence="2">Sp2 HRB7682 ss15</strain>
    </source>
</reference>
<dbReference type="Proteomes" id="UP001150238">
    <property type="component" value="Unassembled WGS sequence"/>
</dbReference>
<comment type="caution">
    <text evidence="2">The sequence shown here is derived from an EMBL/GenBank/DDBJ whole genome shotgun (WGS) entry which is preliminary data.</text>
</comment>
<proteinExistence type="predicted"/>
<gene>
    <name evidence="2" type="ORF">C8J55DRAFT_433844</name>
</gene>
<feature type="non-terminal residue" evidence="2">
    <location>
        <position position="117"/>
    </location>
</feature>
<dbReference type="Gene3D" id="3.60.10.10">
    <property type="entry name" value="Endonuclease/exonuclease/phosphatase"/>
    <property type="match status" value="1"/>
</dbReference>
<dbReference type="AlphaFoldDB" id="A0A9W9A4U9"/>
<evidence type="ECO:0008006" key="4">
    <source>
        <dbReference type="Google" id="ProtNLM"/>
    </source>
</evidence>
<evidence type="ECO:0000313" key="2">
    <source>
        <dbReference type="EMBL" id="KAJ4473434.1"/>
    </source>
</evidence>
<organism evidence="2 3">
    <name type="scientific">Lentinula lateritia</name>
    <dbReference type="NCBI Taxonomy" id="40482"/>
    <lineage>
        <taxon>Eukaryota</taxon>
        <taxon>Fungi</taxon>
        <taxon>Dikarya</taxon>
        <taxon>Basidiomycota</taxon>
        <taxon>Agaricomycotina</taxon>
        <taxon>Agaricomycetes</taxon>
        <taxon>Agaricomycetidae</taxon>
        <taxon>Agaricales</taxon>
        <taxon>Marasmiineae</taxon>
        <taxon>Omphalotaceae</taxon>
        <taxon>Lentinula</taxon>
    </lineage>
</organism>